<sequence>MTSSQGSPVSQAQSIGPVEPVEDDARQSESPPPDEEFDRLNTGTATVYVRSEDSEIETEIRALLKKYESVEQITITTDNVMKQNSPQESEASIETTTTDSSTAVPAAVPDHPKPTKEISVKFARVDEADDFEKQIQEVFTDVKIEYDSISHPGNLYIRGLLKSTTRDELYGFFEPFGKIISCKIIEDEFGNSKGYGFINYELKSSADEAILKLSGQEIEGNKFYVNHHISKKERHERLQLKKINYTNLYVKNIPLSTSEEQIKEVFSKFGEVESVFLPENENGDLKGYGFINFRLHEDAVKAQTELDGFEFEPGYNLSISRAERRSSETVSGMKFSRQRLNSNGNKQISPTFIGATATGTPTYILDPSRVNMVSAYAPALPVAGPQYQDSNLYVKNIPPSFGDEELHSLFSQFGTIVSAKIMTDEQNNSKGFGFVCFQKPIDASRALVDMNGVSVDDSHILAVSFAQRRENRVSYGVVHHYNQNHLQPLFNALDSYKKYQQSHQQYYGGPPPPSSSNGWYPPPPAMFPDYGSPSSGSSNEASSSPSPSSPPVAPQYYGGLPQYGMFSPAGYIPGPMMGMAQPTMYVPSQPPRRRTSSPRRRTKN</sequence>
<keyword evidence="6" id="KW-0539">Nucleus</keyword>
<keyword evidence="3" id="KW-0963">Cytoplasm</keyword>
<comment type="subcellular location">
    <subcellularLocation>
        <location evidence="2">Cytoplasm</location>
    </subcellularLocation>
    <subcellularLocation>
        <location evidence="1">Nucleus</location>
    </subcellularLocation>
</comment>
<dbReference type="GO" id="GO:0003723">
    <property type="term" value="F:RNA binding"/>
    <property type="evidence" value="ECO:0007669"/>
    <property type="project" value="UniProtKB-UniRule"/>
</dbReference>
<evidence type="ECO:0000313" key="11">
    <source>
        <dbReference type="Proteomes" id="UP000019384"/>
    </source>
</evidence>
<dbReference type="AlphaFoldDB" id="W6MHL0"/>
<evidence type="ECO:0000256" key="4">
    <source>
        <dbReference type="ARBA" id="ARBA00022737"/>
    </source>
</evidence>
<evidence type="ECO:0000313" key="10">
    <source>
        <dbReference type="EMBL" id="CDK25769.1"/>
    </source>
</evidence>
<name>W6MHL0_9ASCO</name>
<evidence type="ECO:0000256" key="7">
    <source>
        <dbReference type="PROSITE-ProRule" id="PRU00176"/>
    </source>
</evidence>
<dbReference type="STRING" id="1382522.W6MHL0"/>
<dbReference type="OrthoDB" id="6159137at2759"/>
<feature type="compositionally biased region" description="Basic residues" evidence="8">
    <location>
        <begin position="591"/>
        <end position="604"/>
    </location>
</feature>
<dbReference type="Pfam" id="PF00076">
    <property type="entry name" value="RRM_1"/>
    <property type="match status" value="3"/>
</dbReference>
<evidence type="ECO:0000256" key="2">
    <source>
        <dbReference type="ARBA" id="ARBA00004496"/>
    </source>
</evidence>
<dbReference type="GO" id="GO:0005634">
    <property type="term" value="C:nucleus"/>
    <property type="evidence" value="ECO:0007669"/>
    <property type="project" value="UniProtKB-SubCell"/>
</dbReference>
<dbReference type="InterPro" id="IPR003954">
    <property type="entry name" value="RRM_euk-type"/>
</dbReference>
<protein>
    <recommendedName>
        <fullName evidence="9">RRM domain-containing protein</fullName>
    </recommendedName>
</protein>
<dbReference type="Proteomes" id="UP000019384">
    <property type="component" value="Unassembled WGS sequence"/>
</dbReference>
<organism evidence="10 11">
    <name type="scientific">Kuraishia capsulata CBS 1993</name>
    <dbReference type="NCBI Taxonomy" id="1382522"/>
    <lineage>
        <taxon>Eukaryota</taxon>
        <taxon>Fungi</taxon>
        <taxon>Dikarya</taxon>
        <taxon>Ascomycota</taxon>
        <taxon>Saccharomycotina</taxon>
        <taxon>Pichiomycetes</taxon>
        <taxon>Pichiales</taxon>
        <taxon>Pichiaceae</taxon>
        <taxon>Kuraishia</taxon>
    </lineage>
</organism>
<evidence type="ECO:0000256" key="3">
    <source>
        <dbReference type="ARBA" id="ARBA00022490"/>
    </source>
</evidence>
<evidence type="ECO:0000256" key="6">
    <source>
        <dbReference type="ARBA" id="ARBA00023242"/>
    </source>
</evidence>
<feature type="domain" description="RRM" evidence="9">
    <location>
        <begin position="390"/>
        <end position="468"/>
    </location>
</feature>
<keyword evidence="4" id="KW-0677">Repeat</keyword>
<evidence type="ECO:0000256" key="5">
    <source>
        <dbReference type="ARBA" id="ARBA00022884"/>
    </source>
</evidence>
<keyword evidence="5 7" id="KW-0694">RNA-binding</keyword>
<dbReference type="FunFam" id="3.30.70.330:FF:000651">
    <property type="entry name" value="Poly(A) binding protein cytoplasmic 1 like"/>
    <property type="match status" value="1"/>
</dbReference>
<feature type="compositionally biased region" description="Polar residues" evidence="8">
    <location>
        <begin position="81"/>
        <end position="103"/>
    </location>
</feature>
<feature type="region of interest" description="Disordered" evidence="8">
    <location>
        <begin position="81"/>
        <end position="115"/>
    </location>
</feature>
<feature type="region of interest" description="Disordered" evidence="8">
    <location>
        <begin position="1"/>
        <end position="54"/>
    </location>
</feature>
<feature type="compositionally biased region" description="Polar residues" evidence="8">
    <location>
        <begin position="1"/>
        <end position="14"/>
    </location>
</feature>
<feature type="region of interest" description="Disordered" evidence="8">
    <location>
        <begin position="578"/>
        <end position="604"/>
    </location>
</feature>
<dbReference type="InterPro" id="IPR012677">
    <property type="entry name" value="Nucleotide-bd_a/b_plait_sf"/>
</dbReference>
<feature type="domain" description="RRM" evidence="9">
    <location>
        <begin position="153"/>
        <end position="230"/>
    </location>
</feature>
<dbReference type="RefSeq" id="XP_022457780.1">
    <property type="nucleotide sequence ID" value="XM_022603950.1"/>
</dbReference>
<dbReference type="SMART" id="SM00360">
    <property type="entry name" value="RRM"/>
    <property type="match status" value="4"/>
</dbReference>
<feature type="compositionally biased region" description="Pro residues" evidence="8">
    <location>
        <begin position="509"/>
        <end position="526"/>
    </location>
</feature>
<reference evidence="10" key="1">
    <citation type="submission" date="2013-12" db="EMBL/GenBank/DDBJ databases">
        <authorList>
            <person name="Genoscope - CEA"/>
        </authorList>
    </citation>
    <scope>NUCLEOTIDE SEQUENCE</scope>
    <source>
        <strain evidence="10">CBS 1993</strain>
    </source>
</reference>
<feature type="domain" description="RRM" evidence="9">
    <location>
        <begin position="246"/>
        <end position="324"/>
    </location>
</feature>
<dbReference type="InterPro" id="IPR035979">
    <property type="entry name" value="RBD_domain_sf"/>
</dbReference>
<evidence type="ECO:0000256" key="1">
    <source>
        <dbReference type="ARBA" id="ARBA00004123"/>
    </source>
</evidence>
<dbReference type="PROSITE" id="PS50102">
    <property type="entry name" value="RRM"/>
    <property type="match status" value="3"/>
</dbReference>
<evidence type="ECO:0000256" key="8">
    <source>
        <dbReference type="SAM" id="MobiDB-lite"/>
    </source>
</evidence>
<feature type="compositionally biased region" description="Low complexity" evidence="8">
    <location>
        <begin position="532"/>
        <end position="546"/>
    </location>
</feature>
<dbReference type="SMART" id="SM00361">
    <property type="entry name" value="RRM_1"/>
    <property type="match status" value="2"/>
</dbReference>
<reference evidence="10" key="2">
    <citation type="submission" date="2014-02" db="EMBL/GenBank/DDBJ databases">
        <title>Complete DNA sequence of /Kuraishia capsulata/ illustrates novel genomic features among budding yeasts (/Saccharomycotina/).</title>
        <authorList>
            <person name="Morales L."/>
            <person name="Noel B."/>
            <person name="Porcel B."/>
            <person name="Marcet-Houben M."/>
            <person name="Hullo M-F."/>
            <person name="Sacerdot C."/>
            <person name="Tekaia F."/>
            <person name="Leh-Louis V."/>
            <person name="Despons L."/>
            <person name="Khanna V."/>
            <person name="Aury J-M."/>
            <person name="Barbe V."/>
            <person name="Couloux A."/>
            <person name="Labadie K."/>
            <person name="Pelletier E."/>
            <person name="Souciet J-L."/>
            <person name="Boekhout T."/>
            <person name="Gabaldon T."/>
            <person name="Wincker P."/>
            <person name="Dujon B."/>
        </authorList>
    </citation>
    <scope>NUCLEOTIDE SEQUENCE</scope>
    <source>
        <strain evidence="10">CBS 1993</strain>
    </source>
</reference>
<keyword evidence="11" id="KW-1185">Reference proteome</keyword>
<dbReference type="CDD" id="cd00590">
    <property type="entry name" value="RRM_SF"/>
    <property type="match status" value="1"/>
</dbReference>
<dbReference type="EMBL" id="HG793126">
    <property type="protein sequence ID" value="CDK25769.1"/>
    <property type="molecule type" value="Genomic_DNA"/>
</dbReference>
<evidence type="ECO:0000259" key="9">
    <source>
        <dbReference type="PROSITE" id="PS50102"/>
    </source>
</evidence>
<dbReference type="Gene3D" id="3.30.70.330">
    <property type="match status" value="3"/>
</dbReference>
<dbReference type="GeneID" id="34519168"/>
<dbReference type="GO" id="GO:0005737">
    <property type="term" value="C:cytoplasm"/>
    <property type="evidence" value="ECO:0007669"/>
    <property type="project" value="UniProtKB-SubCell"/>
</dbReference>
<dbReference type="HOGENOM" id="CLU_452019_0_0_1"/>
<dbReference type="SUPFAM" id="SSF54928">
    <property type="entry name" value="RNA-binding domain, RBD"/>
    <property type="match status" value="3"/>
</dbReference>
<gene>
    <name evidence="10" type="ORF">KUCA_T00001739001</name>
</gene>
<dbReference type="PANTHER" id="PTHR24012">
    <property type="entry name" value="RNA BINDING PROTEIN"/>
    <property type="match status" value="1"/>
</dbReference>
<feature type="region of interest" description="Disordered" evidence="8">
    <location>
        <begin position="501"/>
        <end position="557"/>
    </location>
</feature>
<proteinExistence type="predicted"/>
<dbReference type="InterPro" id="IPR000504">
    <property type="entry name" value="RRM_dom"/>
</dbReference>
<accession>W6MHL0</accession>